<accession>K8F145</accession>
<organism evidence="10 11">
    <name type="scientific">Bathycoccus prasinos</name>
    <dbReference type="NCBI Taxonomy" id="41875"/>
    <lineage>
        <taxon>Eukaryota</taxon>
        <taxon>Viridiplantae</taxon>
        <taxon>Chlorophyta</taxon>
        <taxon>Mamiellophyceae</taxon>
        <taxon>Mamiellales</taxon>
        <taxon>Bathycoccaceae</taxon>
        <taxon>Bathycoccus</taxon>
    </lineage>
</organism>
<evidence type="ECO:0000256" key="1">
    <source>
        <dbReference type="ARBA" id="ARBA00004325"/>
    </source>
</evidence>
<keyword evidence="5" id="KW-0375">Hydrogen ion transport</keyword>
<evidence type="ECO:0000256" key="8">
    <source>
        <dbReference type="ARBA" id="ARBA00023136"/>
    </source>
</evidence>
<evidence type="ECO:0000256" key="7">
    <source>
        <dbReference type="ARBA" id="ARBA00023128"/>
    </source>
</evidence>
<keyword evidence="7" id="KW-0496">Mitochondrion</keyword>
<comment type="similarity">
    <text evidence="2">Belongs to the ATPase g subunit family.</text>
</comment>
<dbReference type="GO" id="GO:0045259">
    <property type="term" value="C:proton-transporting ATP synthase complex"/>
    <property type="evidence" value="ECO:0007669"/>
    <property type="project" value="UniProtKB-KW"/>
</dbReference>
<dbReference type="Pfam" id="PF04718">
    <property type="entry name" value="ATP-synt_G"/>
    <property type="match status" value="1"/>
</dbReference>
<dbReference type="Proteomes" id="UP000198341">
    <property type="component" value="Chromosome 11"/>
</dbReference>
<keyword evidence="6" id="KW-0406">Ion transport</keyword>
<dbReference type="EMBL" id="FO082268">
    <property type="protein sequence ID" value="CCO18505.1"/>
    <property type="molecule type" value="Genomic_DNA"/>
</dbReference>
<dbReference type="GeneID" id="19012918"/>
<reference evidence="10 11" key="1">
    <citation type="submission" date="2011-10" db="EMBL/GenBank/DDBJ databases">
        <authorList>
            <person name="Genoscope - CEA"/>
        </authorList>
    </citation>
    <scope>NUCLEOTIDE SEQUENCE [LARGE SCALE GENOMIC DNA]</scope>
    <source>
        <strain evidence="10 11">RCC 1105</strain>
    </source>
</reference>
<keyword evidence="8" id="KW-0472">Membrane</keyword>
<dbReference type="AlphaFoldDB" id="K8F145"/>
<comment type="subcellular location">
    <subcellularLocation>
        <location evidence="1">Mitochondrion membrane</location>
    </subcellularLocation>
</comment>
<keyword evidence="9" id="KW-0066">ATP synthesis</keyword>
<evidence type="ECO:0000256" key="3">
    <source>
        <dbReference type="ARBA" id="ARBA00022448"/>
    </source>
</evidence>
<keyword evidence="3" id="KW-0813">Transport</keyword>
<gene>
    <name evidence="10" type="ordered locus">Bathy11g02380</name>
</gene>
<evidence type="ECO:0000313" key="11">
    <source>
        <dbReference type="Proteomes" id="UP000198341"/>
    </source>
</evidence>
<dbReference type="GO" id="GO:0031966">
    <property type="term" value="C:mitochondrial membrane"/>
    <property type="evidence" value="ECO:0007669"/>
    <property type="project" value="UniProtKB-SubCell"/>
</dbReference>
<name>K8F145_9CHLO</name>
<evidence type="ECO:0000313" key="10">
    <source>
        <dbReference type="EMBL" id="CCO18505.1"/>
    </source>
</evidence>
<proteinExistence type="inferred from homology"/>
<dbReference type="STRING" id="41875.K8F145"/>
<dbReference type="GO" id="GO:0015986">
    <property type="term" value="P:proton motive force-driven ATP synthesis"/>
    <property type="evidence" value="ECO:0007669"/>
    <property type="project" value="InterPro"/>
</dbReference>
<dbReference type="eggNOG" id="ENOG502RZ4A">
    <property type="taxonomic scope" value="Eukaryota"/>
</dbReference>
<dbReference type="InterPro" id="IPR006808">
    <property type="entry name" value="ATP_synth_F0_gsu_mt"/>
</dbReference>
<evidence type="ECO:0000256" key="9">
    <source>
        <dbReference type="ARBA" id="ARBA00023310"/>
    </source>
</evidence>
<dbReference type="RefSeq" id="XP_007510160.1">
    <property type="nucleotide sequence ID" value="XM_007510098.1"/>
</dbReference>
<sequence length="122" mass="13488">MSRYVHKARTLALESATTVTNTVLPSIKKSLETSIAKNAEFIVKDEQQAAKLPKQLLYTNLARIPKAIETAEREAGVVKERWQKVDEMSVKEVGVAVLFGLETYAWFCVGEIIGRGGSLTGY</sequence>
<evidence type="ECO:0000256" key="6">
    <source>
        <dbReference type="ARBA" id="ARBA00023065"/>
    </source>
</evidence>
<keyword evidence="4" id="KW-0138">CF(0)</keyword>
<dbReference type="GO" id="GO:0015078">
    <property type="term" value="F:proton transmembrane transporter activity"/>
    <property type="evidence" value="ECO:0007669"/>
    <property type="project" value="InterPro"/>
</dbReference>
<evidence type="ECO:0000256" key="5">
    <source>
        <dbReference type="ARBA" id="ARBA00022781"/>
    </source>
</evidence>
<evidence type="ECO:0000256" key="2">
    <source>
        <dbReference type="ARBA" id="ARBA00005699"/>
    </source>
</evidence>
<dbReference type="PANTHER" id="PTHR12386">
    <property type="entry name" value="ATP SYNTHASE SUBUNIT"/>
    <property type="match status" value="1"/>
</dbReference>
<dbReference type="OrthoDB" id="437at2759"/>
<dbReference type="KEGG" id="bpg:Bathy11g02380"/>
<keyword evidence="11" id="KW-1185">Reference proteome</keyword>
<protein>
    <submittedName>
        <fullName evidence="10">Uncharacterized protein</fullName>
    </submittedName>
</protein>
<evidence type="ECO:0000256" key="4">
    <source>
        <dbReference type="ARBA" id="ARBA00022547"/>
    </source>
</evidence>